<dbReference type="Proteomes" id="UP000799440">
    <property type="component" value="Unassembled WGS sequence"/>
</dbReference>
<protein>
    <submittedName>
        <fullName evidence="1">Uncharacterized protein</fullName>
    </submittedName>
</protein>
<reference evidence="1" key="1">
    <citation type="journal article" date="2020" name="Stud. Mycol.">
        <title>101 Dothideomycetes genomes: a test case for predicting lifestyles and emergence of pathogens.</title>
        <authorList>
            <person name="Haridas S."/>
            <person name="Albert R."/>
            <person name="Binder M."/>
            <person name="Bloem J."/>
            <person name="Labutti K."/>
            <person name="Salamov A."/>
            <person name="Andreopoulos B."/>
            <person name="Baker S."/>
            <person name="Barry K."/>
            <person name="Bills G."/>
            <person name="Bluhm B."/>
            <person name="Cannon C."/>
            <person name="Castanera R."/>
            <person name="Culley D."/>
            <person name="Daum C."/>
            <person name="Ezra D."/>
            <person name="Gonzalez J."/>
            <person name="Henrissat B."/>
            <person name="Kuo A."/>
            <person name="Liang C."/>
            <person name="Lipzen A."/>
            <person name="Lutzoni F."/>
            <person name="Magnuson J."/>
            <person name="Mondo S."/>
            <person name="Nolan M."/>
            <person name="Ohm R."/>
            <person name="Pangilinan J."/>
            <person name="Park H.-J."/>
            <person name="Ramirez L."/>
            <person name="Alfaro M."/>
            <person name="Sun H."/>
            <person name="Tritt A."/>
            <person name="Yoshinaga Y."/>
            <person name="Zwiers L.-H."/>
            <person name="Turgeon B."/>
            <person name="Goodwin S."/>
            <person name="Spatafora J."/>
            <person name="Crous P."/>
            <person name="Grigoriev I."/>
        </authorList>
    </citation>
    <scope>NUCLEOTIDE SEQUENCE</scope>
    <source>
        <strain evidence="1">CBS 119925</strain>
    </source>
</reference>
<dbReference type="EMBL" id="MU006572">
    <property type="protein sequence ID" value="KAF2747652.1"/>
    <property type="molecule type" value="Genomic_DNA"/>
</dbReference>
<dbReference type="AlphaFoldDB" id="A0A6A6VAM0"/>
<accession>A0A6A6VAM0</accession>
<sequence length="504" mass="56438">MLSTSEPPCWGLSVPCHFLPRITVQHHNCNITSPSPTVAFSPPELNDDVLIEIANQLKASSCDATLSSFSLVNKRCYDIGQRALYRNIFLTESTLDRFMRCFNAANYSSHVRSVTVRVRRPPGIEPWVLLHPFRSYPALQALQRDSQQATLLATALSDKIGGFAKVMPSFENLASFSMRFEEWPFNSVSRLVLAELLSNLPESCVHLELDTCGQDYREENENIHLCDIIRGLLPRMLNVRLRLGAMCGGMFITWNPEHTVFTAVDLSKLKSVVINCTLLGDKLIQRCGPTDKTALAKYLRSRAWADSWAWGSMNATLERSIALHGTAEGRRICVIGNVYGEDYDTSLRVNFESTTGMKVWAFPSFWISYPLFCQTYLVPLPDGRQILADPDEVEALAEERVWQTASTGIRLPRDLFDAAQQGLPSFASGIHETGFGREVADWVRLHNETILEGQSVVAGEMTQTGDSPMNLRPIPDESKLGVGWYCGENGVLERVITHDYSQHT</sequence>
<gene>
    <name evidence="1" type="ORF">M011DRAFT_50175</name>
</gene>
<organism evidence="1 2">
    <name type="scientific">Sporormia fimetaria CBS 119925</name>
    <dbReference type="NCBI Taxonomy" id="1340428"/>
    <lineage>
        <taxon>Eukaryota</taxon>
        <taxon>Fungi</taxon>
        <taxon>Dikarya</taxon>
        <taxon>Ascomycota</taxon>
        <taxon>Pezizomycotina</taxon>
        <taxon>Dothideomycetes</taxon>
        <taxon>Pleosporomycetidae</taxon>
        <taxon>Pleosporales</taxon>
        <taxon>Sporormiaceae</taxon>
        <taxon>Sporormia</taxon>
    </lineage>
</organism>
<name>A0A6A6VAM0_9PLEO</name>
<proteinExistence type="predicted"/>
<evidence type="ECO:0000313" key="1">
    <source>
        <dbReference type="EMBL" id="KAF2747652.1"/>
    </source>
</evidence>
<evidence type="ECO:0000313" key="2">
    <source>
        <dbReference type="Proteomes" id="UP000799440"/>
    </source>
</evidence>
<dbReference type="OrthoDB" id="4192220at2759"/>
<keyword evidence="2" id="KW-1185">Reference proteome</keyword>